<dbReference type="HOGENOM" id="CLU_034420_0_0_1"/>
<dbReference type="PANTHER" id="PTHR19328:SF13">
    <property type="entry name" value="HIPL1 PROTEIN"/>
    <property type="match status" value="1"/>
</dbReference>
<accession>A0A0E0HWL5</accession>
<name>A0A0E0HWL5_ORYNI</name>
<dbReference type="EnsemblPlants" id="ONIVA07G01650.1">
    <property type="protein sequence ID" value="ONIVA07G01650.1"/>
    <property type="gene ID" value="ONIVA07G01650"/>
</dbReference>
<dbReference type="PANTHER" id="PTHR19328">
    <property type="entry name" value="HEDGEHOG-INTERACTING PROTEIN"/>
    <property type="match status" value="1"/>
</dbReference>
<dbReference type="InterPro" id="IPR011042">
    <property type="entry name" value="6-blade_b-propeller_TolB-like"/>
</dbReference>
<evidence type="ECO:0000313" key="2">
    <source>
        <dbReference type="Proteomes" id="UP000006591"/>
    </source>
</evidence>
<keyword evidence="2" id="KW-1185">Reference proteome</keyword>
<sequence length="372" mass="40123">MPRPDLRHRRGGSYSTMAVLPDGSGAAAALAGRDGMIWLQITTMPKINGGCGGAGAARATPFLDLRERVHHGAVGSLGIKSVAFHPEFVANGRFYGMTKTADPKELRTIFRMALPPPQELQISGLNNGDQLFFNDGYMYIATGHGVINTAAGNVDFSWDRNTWQASFHPNRRFQMYCGLVVNATAEVRLIDTRHGSYSIVHRGSRTPSDGRQLSEIISGFNYRGSNPSLKGRYGSDLWVATETLEGSDQYTSMRITMVGCSSTSPMACDPSGTAIVGLINFIVEGNNGDALFLTTKGIYRVVHPTLCHNPTGEPIIAGAAGDGINNRSPTQWTPITWMKVLPTCMGFLASLFISGALSTGWPVLEQMAAMDN</sequence>
<reference evidence="1" key="1">
    <citation type="submission" date="2015-04" db="UniProtKB">
        <authorList>
            <consortium name="EnsemblPlants"/>
        </authorList>
    </citation>
    <scope>IDENTIFICATION</scope>
    <source>
        <strain evidence="1">SL10</strain>
    </source>
</reference>
<dbReference type="Proteomes" id="UP000006591">
    <property type="component" value="Chromosome 7"/>
</dbReference>
<protein>
    <submittedName>
        <fullName evidence="1">Uncharacterized protein</fullName>
    </submittedName>
</protein>
<dbReference type="STRING" id="4536.A0A0E0HWL5"/>
<dbReference type="Gramene" id="ONIVA07G01650.1">
    <property type="protein sequence ID" value="ONIVA07G01650.1"/>
    <property type="gene ID" value="ONIVA07G01650"/>
</dbReference>
<evidence type="ECO:0000313" key="1">
    <source>
        <dbReference type="EnsemblPlants" id="ONIVA07G01650.1"/>
    </source>
</evidence>
<dbReference type="AlphaFoldDB" id="A0A0E0HWL5"/>
<reference evidence="1" key="2">
    <citation type="submission" date="2018-04" db="EMBL/GenBank/DDBJ databases">
        <title>OnivRS2 (Oryza nivara Reference Sequence Version 2).</title>
        <authorList>
            <person name="Zhang J."/>
            <person name="Kudrna D."/>
            <person name="Lee S."/>
            <person name="Talag J."/>
            <person name="Rajasekar S."/>
            <person name="Welchert J."/>
            <person name="Hsing Y.-I."/>
            <person name="Wing R.A."/>
        </authorList>
    </citation>
    <scope>NUCLEOTIDE SEQUENCE [LARGE SCALE GENOMIC DNA]</scope>
    <source>
        <strain evidence="1">SL10</strain>
    </source>
</reference>
<proteinExistence type="predicted"/>
<dbReference type="Gene3D" id="2.120.10.30">
    <property type="entry name" value="TolB, C-terminal domain"/>
    <property type="match status" value="1"/>
</dbReference>
<organism evidence="1">
    <name type="scientific">Oryza nivara</name>
    <name type="common">Indian wild rice</name>
    <name type="synonym">Oryza sativa f. spontanea</name>
    <dbReference type="NCBI Taxonomy" id="4536"/>
    <lineage>
        <taxon>Eukaryota</taxon>
        <taxon>Viridiplantae</taxon>
        <taxon>Streptophyta</taxon>
        <taxon>Embryophyta</taxon>
        <taxon>Tracheophyta</taxon>
        <taxon>Spermatophyta</taxon>
        <taxon>Magnoliopsida</taxon>
        <taxon>Liliopsida</taxon>
        <taxon>Poales</taxon>
        <taxon>Poaceae</taxon>
        <taxon>BOP clade</taxon>
        <taxon>Oryzoideae</taxon>
        <taxon>Oryzeae</taxon>
        <taxon>Oryzinae</taxon>
        <taxon>Oryza</taxon>
    </lineage>
</organism>